<gene>
    <name evidence="1" type="ORF">S01H1_32149</name>
</gene>
<protein>
    <submittedName>
        <fullName evidence="1">Uncharacterized protein</fullName>
    </submittedName>
</protein>
<dbReference type="AlphaFoldDB" id="X0V5A6"/>
<evidence type="ECO:0000313" key="1">
    <source>
        <dbReference type="EMBL" id="GAF95835.1"/>
    </source>
</evidence>
<sequence>MTRKNVVVTLALLVLVGAIIVPYSLAQDRGRDRDRRPPGPGPIEQMEQMGRMMKLLEMMKEVCFDEGAAAMVAIGDLKDAVRRKPKEIIEDLEAQLKKTKTLGLRNAIRLTLKDLYKVQGADEKVLDHLRTMLAENDAALQDFEEE</sequence>
<reference evidence="1" key="1">
    <citation type="journal article" date="2014" name="Front. Microbiol.">
        <title>High frequency of phylogenetically diverse reductive dehalogenase-homologous genes in deep subseafloor sedimentary metagenomes.</title>
        <authorList>
            <person name="Kawai M."/>
            <person name="Futagami T."/>
            <person name="Toyoda A."/>
            <person name="Takaki Y."/>
            <person name="Nishi S."/>
            <person name="Hori S."/>
            <person name="Arai W."/>
            <person name="Tsubouchi T."/>
            <person name="Morono Y."/>
            <person name="Uchiyama I."/>
            <person name="Ito T."/>
            <person name="Fujiyama A."/>
            <person name="Inagaki F."/>
            <person name="Takami H."/>
        </authorList>
    </citation>
    <scope>NUCLEOTIDE SEQUENCE</scope>
    <source>
        <strain evidence="1">Expedition CK06-06</strain>
    </source>
</reference>
<organism evidence="1">
    <name type="scientific">marine sediment metagenome</name>
    <dbReference type="NCBI Taxonomy" id="412755"/>
    <lineage>
        <taxon>unclassified sequences</taxon>
        <taxon>metagenomes</taxon>
        <taxon>ecological metagenomes</taxon>
    </lineage>
</organism>
<name>X0V5A6_9ZZZZ</name>
<proteinExistence type="predicted"/>
<accession>X0V5A6</accession>
<dbReference type="EMBL" id="BARS01019885">
    <property type="protein sequence ID" value="GAF95835.1"/>
    <property type="molecule type" value="Genomic_DNA"/>
</dbReference>
<comment type="caution">
    <text evidence="1">The sequence shown here is derived from an EMBL/GenBank/DDBJ whole genome shotgun (WGS) entry which is preliminary data.</text>
</comment>
<feature type="non-terminal residue" evidence="1">
    <location>
        <position position="146"/>
    </location>
</feature>